<accession>A0ACB8GE65</accession>
<organism evidence="1 2">
    <name type="scientific">Sphaerodactylus townsendi</name>
    <dbReference type="NCBI Taxonomy" id="933632"/>
    <lineage>
        <taxon>Eukaryota</taxon>
        <taxon>Metazoa</taxon>
        <taxon>Chordata</taxon>
        <taxon>Craniata</taxon>
        <taxon>Vertebrata</taxon>
        <taxon>Euteleostomi</taxon>
        <taxon>Lepidosauria</taxon>
        <taxon>Squamata</taxon>
        <taxon>Bifurcata</taxon>
        <taxon>Gekkota</taxon>
        <taxon>Sphaerodactylidae</taxon>
        <taxon>Sphaerodactylus</taxon>
    </lineage>
</organism>
<gene>
    <name evidence="1" type="ORF">K3G42_032627</name>
</gene>
<evidence type="ECO:0000313" key="1">
    <source>
        <dbReference type="EMBL" id="KAH8017799.1"/>
    </source>
</evidence>
<protein>
    <submittedName>
        <fullName evidence="1">Uncharacterized protein</fullName>
    </submittedName>
</protein>
<sequence length="404" mass="43776">MELRATAALCLCCCLWSAAPAPFPCPDAARPARRNATVVPHGYMLDLYRSRARPAPAGGGPAETVTGFAEQPPPPDYLERGVMVFSSSAETLLLYAKLRRHSLGSRAALLLRHLQPARGGRGGGRRAADPAQAPRRPEPGALPGGPPPPPAAVRLSRPEARAWVARSFRLPAPAAGAGLRTSAPLSQLGGAPAVWAALRDLLAVPPRLCFQLQVVSERSGRPLAPGQVGFRRERDPPQPPDERALLVVFTRAKRKETLFQEIRQKALSGAVEAGPPRRRRRRRTPLAGRAGGRGPGKKARSRCSRKALHVDFKELGWDDWIIAPLDYEAYHCDGACDFPLRSHLEPTNHAIIQTLMNSMDPEAAPPSCCIPSRLSPISILYIDAGNNVVYKQYEDMVVEACGCR</sequence>
<name>A0ACB8GE65_9SAUR</name>
<evidence type="ECO:0000313" key="2">
    <source>
        <dbReference type="Proteomes" id="UP000827872"/>
    </source>
</evidence>
<dbReference type="Proteomes" id="UP000827872">
    <property type="component" value="Linkage Group LG01"/>
</dbReference>
<dbReference type="EMBL" id="CM037614">
    <property type="protein sequence ID" value="KAH8017799.1"/>
    <property type="molecule type" value="Genomic_DNA"/>
</dbReference>
<proteinExistence type="predicted"/>
<comment type="caution">
    <text evidence="1">The sequence shown here is derived from an EMBL/GenBank/DDBJ whole genome shotgun (WGS) entry which is preliminary data.</text>
</comment>
<keyword evidence="2" id="KW-1185">Reference proteome</keyword>
<reference evidence="1" key="1">
    <citation type="submission" date="2021-08" db="EMBL/GenBank/DDBJ databases">
        <title>The first chromosome-level gecko genome reveals the dynamic sex chromosomes of Neotropical dwarf geckos (Sphaerodactylidae: Sphaerodactylus).</title>
        <authorList>
            <person name="Pinto B.J."/>
            <person name="Keating S.E."/>
            <person name="Gamble T."/>
        </authorList>
    </citation>
    <scope>NUCLEOTIDE SEQUENCE</scope>
    <source>
        <strain evidence="1">TG3544</strain>
    </source>
</reference>